<dbReference type="SUPFAM" id="SSF88723">
    <property type="entry name" value="PIN domain-like"/>
    <property type="match status" value="1"/>
</dbReference>
<accession>A0AA40GER7</accession>
<dbReference type="AlphaFoldDB" id="A0AA40GER7"/>
<feature type="domain" description="XPG N-terminal" evidence="1">
    <location>
        <begin position="1"/>
        <end position="38"/>
    </location>
</feature>
<gene>
    <name evidence="2" type="ORF">K0M31_001061</name>
</gene>
<reference evidence="2" key="1">
    <citation type="submission" date="2021-10" db="EMBL/GenBank/DDBJ databases">
        <title>Melipona bicolor Genome sequencing and assembly.</title>
        <authorList>
            <person name="Araujo N.S."/>
            <person name="Arias M.C."/>
        </authorList>
    </citation>
    <scope>NUCLEOTIDE SEQUENCE</scope>
    <source>
        <strain evidence="2">USP_2M_L1-L4_2017</strain>
        <tissue evidence="2">Whole body</tissue>
    </source>
</reference>
<sequence length="73" mass="8536">MGVKDLWNILSPLGERKPIFELQGKTVAIDMSCWVVDSQTVTDHSVQPKMYLRFVSFHWLCLLLFQIKLNKIE</sequence>
<dbReference type="InterPro" id="IPR029060">
    <property type="entry name" value="PIN-like_dom_sf"/>
</dbReference>
<protein>
    <recommendedName>
        <fullName evidence="1">XPG N-terminal domain-containing protein</fullName>
    </recommendedName>
</protein>
<dbReference type="InterPro" id="IPR006085">
    <property type="entry name" value="XPG_DNA_repair_N"/>
</dbReference>
<dbReference type="Gene3D" id="3.40.50.1010">
    <property type="entry name" value="5'-nuclease"/>
    <property type="match status" value="1"/>
</dbReference>
<dbReference type="Pfam" id="PF00752">
    <property type="entry name" value="XPG_N"/>
    <property type="match status" value="1"/>
</dbReference>
<evidence type="ECO:0000259" key="1">
    <source>
        <dbReference type="Pfam" id="PF00752"/>
    </source>
</evidence>
<evidence type="ECO:0000313" key="3">
    <source>
        <dbReference type="Proteomes" id="UP001177670"/>
    </source>
</evidence>
<name>A0AA40GER7_9HYME</name>
<dbReference type="GO" id="GO:0004518">
    <property type="term" value="F:nuclease activity"/>
    <property type="evidence" value="ECO:0007669"/>
    <property type="project" value="InterPro"/>
</dbReference>
<organism evidence="2 3">
    <name type="scientific">Melipona bicolor</name>
    <dbReference type="NCBI Taxonomy" id="60889"/>
    <lineage>
        <taxon>Eukaryota</taxon>
        <taxon>Metazoa</taxon>
        <taxon>Ecdysozoa</taxon>
        <taxon>Arthropoda</taxon>
        <taxon>Hexapoda</taxon>
        <taxon>Insecta</taxon>
        <taxon>Pterygota</taxon>
        <taxon>Neoptera</taxon>
        <taxon>Endopterygota</taxon>
        <taxon>Hymenoptera</taxon>
        <taxon>Apocrita</taxon>
        <taxon>Aculeata</taxon>
        <taxon>Apoidea</taxon>
        <taxon>Anthophila</taxon>
        <taxon>Apidae</taxon>
        <taxon>Melipona</taxon>
    </lineage>
</organism>
<evidence type="ECO:0000313" key="2">
    <source>
        <dbReference type="EMBL" id="KAK1136511.1"/>
    </source>
</evidence>
<dbReference type="EMBL" id="JAHYIQ010000001">
    <property type="protein sequence ID" value="KAK1136511.1"/>
    <property type="molecule type" value="Genomic_DNA"/>
</dbReference>
<keyword evidence="3" id="KW-1185">Reference proteome</keyword>
<proteinExistence type="predicted"/>
<comment type="caution">
    <text evidence="2">The sequence shown here is derived from an EMBL/GenBank/DDBJ whole genome shotgun (WGS) entry which is preliminary data.</text>
</comment>
<dbReference type="Proteomes" id="UP001177670">
    <property type="component" value="Unassembled WGS sequence"/>
</dbReference>